<protein>
    <submittedName>
        <fullName evidence="4">Glutathione transferase GstA</fullName>
        <ecNumber evidence="3">2.5.1.18</ecNumber>
    </submittedName>
</protein>
<keyword evidence="4" id="KW-0614">Plasmid</keyword>
<dbReference type="PROSITE" id="PS50404">
    <property type="entry name" value="GST_NTER"/>
    <property type="match status" value="1"/>
</dbReference>
<dbReference type="Proteomes" id="UP000424872">
    <property type="component" value="Plasmid pMSR2C"/>
</dbReference>
<keyword evidence="4" id="KW-0808">Transferase</keyword>
<geneLocation type="plasmid" evidence="4">
    <name>pMSR2C</name>
</geneLocation>
<dbReference type="Gene3D" id="3.40.30.10">
    <property type="entry name" value="Glutaredoxin"/>
    <property type="match status" value="1"/>
</dbReference>
<dbReference type="Gene3D" id="1.20.1050.10">
    <property type="match status" value="1"/>
</dbReference>
<reference evidence="5" key="1">
    <citation type="submission" date="2017-11" db="EMBL/GenBank/DDBJ databases">
        <title>Genome sequence of Pantoea sp. MSR2.</title>
        <authorList>
            <person name="Nascimento F.X."/>
        </authorList>
    </citation>
    <scope>NUCLEOTIDE SEQUENCE [LARGE SCALE GENOMIC DNA]</scope>
    <source>
        <strain evidence="5">MSR2</strain>
        <plasmid evidence="5">pmsr2c</plasmid>
    </source>
</reference>
<dbReference type="InterPro" id="IPR004045">
    <property type="entry name" value="Glutathione_S-Trfase_N"/>
</dbReference>
<name>A0AAP9HAF0_9GAMM</name>
<dbReference type="InterPro" id="IPR040079">
    <property type="entry name" value="Glutathione_S-Trfase"/>
</dbReference>
<dbReference type="InterPro" id="IPR036282">
    <property type="entry name" value="Glutathione-S-Trfase_C_sf"/>
</dbReference>
<dbReference type="SFLD" id="SFLDG01150">
    <property type="entry name" value="Main.1:_Beta-like"/>
    <property type="match status" value="1"/>
</dbReference>
<dbReference type="NCBIfam" id="NF007831">
    <property type="entry name" value="PRK10542.1"/>
    <property type="match status" value="1"/>
</dbReference>
<dbReference type="Pfam" id="PF00043">
    <property type="entry name" value="GST_C"/>
    <property type="match status" value="1"/>
</dbReference>
<dbReference type="SFLD" id="SFLDS00019">
    <property type="entry name" value="Glutathione_Transferase_(cytos"/>
    <property type="match status" value="1"/>
</dbReference>
<evidence type="ECO:0000259" key="1">
    <source>
        <dbReference type="PROSITE" id="PS50404"/>
    </source>
</evidence>
<reference evidence="4" key="2">
    <citation type="journal article" date="2020" name="Environ. Microbiol.">
        <title>The extreme plant-growth-promoting properties of Pantoea phytobeneficialis MSR2 revealed by functional and genomic analysis.</title>
        <authorList>
            <person name="Nascimento F.X."/>
            <person name="Hernandez A.G."/>
            <person name="Glick B.R."/>
            <person name="Rossi M.J."/>
        </authorList>
    </citation>
    <scope>NUCLEOTIDE SEQUENCE</scope>
    <source>
        <strain evidence="4">MSR2</strain>
    </source>
</reference>
<sequence length="201" mass="22747">MKLYYAPNTCSLSPHIVLRELELEFELIRVDNKSKLTVDGQDYRTINPKGYVAALELENGQILTEGPAIVQYLADLKPERELAPPAGSWERLRLQEWLNFIATEIHAGSAPLFNTTLPETTKDIFREKLFKRFDFLQDTLAGRTCLTGSSFSIADAYLFTVLGWCKWFSIELHNWPALLAYQASVTLRPAVQAALRAEAPN</sequence>
<dbReference type="Proteomes" id="UP001171299">
    <property type="component" value="Unassembled WGS sequence"/>
</dbReference>
<proteinExistence type="predicted"/>
<evidence type="ECO:0000259" key="2">
    <source>
        <dbReference type="PROSITE" id="PS50405"/>
    </source>
</evidence>
<dbReference type="InterPro" id="IPR010987">
    <property type="entry name" value="Glutathione-S-Trfase_C-like"/>
</dbReference>
<feature type="domain" description="GST C-terminal" evidence="2">
    <location>
        <begin position="87"/>
        <end position="201"/>
    </location>
</feature>
<dbReference type="SFLD" id="SFLDG00358">
    <property type="entry name" value="Main_(cytGST)"/>
    <property type="match status" value="1"/>
</dbReference>
<evidence type="ECO:0000313" key="5">
    <source>
        <dbReference type="Proteomes" id="UP000424872"/>
    </source>
</evidence>
<feature type="domain" description="GST N-terminal" evidence="1">
    <location>
        <begin position="1"/>
        <end position="81"/>
    </location>
</feature>
<dbReference type="EMBL" id="CP024639">
    <property type="protein sequence ID" value="QGR09648.1"/>
    <property type="molecule type" value="Genomic_DNA"/>
</dbReference>
<dbReference type="Pfam" id="PF13409">
    <property type="entry name" value="GST_N_2"/>
    <property type="match status" value="1"/>
</dbReference>
<keyword evidence="6" id="KW-1185">Reference proteome</keyword>
<dbReference type="KEGG" id="ppho:CTZ24_24605"/>
<dbReference type="PANTHER" id="PTHR44051">
    <property type="entry name" value="GLUTATHIONE S-TRANSFERASE-RELATED"/>
    <property type="match status" value="1"/>
</dbReference>
<geneLocation type="plasmid" evidence="5">
    <name>pmsr2c</name>
</geneLocation>
<dbReference type="CDD" id="cd03057">
    <property type="entry name" value="GST_N_Beta"/>
    <property type="match status" value="1"/>
</dbReference>
<dbReference type="AlphaFoldDB" id="A0AAP9HAF0"/>
<dbReference type="CDD" id="cd03188">
    <property type="entry name" value="GST_C_Beta"/>
    <property type="match status" value="1"/>
</dbReference>
<dbReference type="SUPFAM" id="SSF47616">
    <property type="entry name" value="GST C-terminal domain-like"/>
    <property type="match status" value="1"/>
</dbReference>
<evidence type="ECO:0000313" key="6">
    <source>
        <dbReference type="Proteomes" id="UP001171299"/>
    </source>
</evidence>
<evidence type="ECO:0000313" key="4">
    <source>
        <dbReference type="EMBL" id="QGR09648.1"/>
    </source>
</evidence>
<evidence type="ECO:0000313" key="3">
    <source>
        <dbReference type="EMBL" id="MDO6406554.1"/>
    </source>
</evidence>
<dbReference type="GO" id="GO:0004364">
    <property type="term" value="F:glutathione transferase activity"/>
    <property type="evidence" value="ECO:0007669"/>
    <property type="project" value="UniProtKB-EC"/>
</dbReference>
<dbReference type="PROSITE" id="PS50405">
    <property type="entry name" value="GST_CTER"/>
    <property type="match status" value="1"/>
</dbReference>
<accession>A0AAP9HAF0</accession>
<dbReference type="SUPFAM" id="SSF52833">
    <property type="entry name" value="Thioredoxin-like"/>
    <property type="match status" value="1"/>
</dbReference>
<dbReference type="RefSeq" id="WP_208727039.1">
    <property type="nucleotide sequence ID" value="NZ_CP024639.1"/>
</dbReference>
<reference evidence="3" key="3">
    <citation type="submission" date="2023-07" db="EMBL/GenBank/DDBJ databases">
        <title>The extreme plant-growth-promoting properties of Pantoea phytobeneficialis PF55 revealed by functional and genomic analysis.</title>
        <authorList>
            <person name="Nascimento F.X."/>
            <person name="Marcio R.J."/>
        </authorList>
    </citation>
    <scope>NUCLEOTIDE SEQUENCE</scope>
    <source>
        <strain evidence="3">PF55</strain>
    </source>
</reference>
<dbReference type="PANTHER" id="PTHR44051:SF8">
    <property type="entry name" value="GLUTATHIONE S-TRANSFERASE GSTA"/>
    <property type="match status" value="1"/>
</dbReference>
<gene>
    <name evidence="3" type="primary">gstA</name>
    <name evidence="4" type="ORF">CTZ24_24605</name>
    <name evidence="3" type="ORF">Q3404_08200</name>
</gene>
<dbReference type="InterPro" id="IPR004046">
    <property type="entry name" value="GST_C"/>
</dbReference>
<dbReference type="EC" id="2.5.1.18" evidence="3"/>
<dbReference type="InterPro" id="IPR036249">
    <property type="entry name" value="Thioredoxin-like_sf"/>
</dbReference>
<dbReference type="EMBL" id="JAUOOM010000006">
    <property type="protein sequence ID" value="MDO6406554.1"/>
    <property type="molecule type" value="Genomic_DNA"/>
</dbReference>
<organism evidence="4 5">
    <name type="scientific">Pantoea phytobeneficialis</name>
    <dbReference type="NCBI Taxonomy" id="2052056"/>
    <lineage>
        <taxon>Bacteria</taxon>
        <taxon>Pseudomonadati</taxon>
        <taxon>Pseudomonadota</taxon>
        <taxon>Gammaproteobacteria</taxon>
        <taxon>Enterobacterales</taxon>
        <taxon>Erwiniaceae</taxon>
        <taxon>Pantoea</taxon>
    </lineage>
</organism>